<feature type="compositionally biased region" description="Acidic residues" evidence="1">
    <location>
        <begin position="8"/>
        <end position="20"/>
    </location>
</feature>
<accession>A0A9Q3FQN8</accession>
<name>A0A9Q3FQN8_9BASI</name>
<dbReference type="EMBL" id="AVOT02046383">
    <property type="protein sequence ID" value="MBW0541701.1"/>
    <property type="molecule type" value="Genomic_DNA"/>
</dbReference>
<feature type="region of interest" description="Disordered" evidence="1">
    <location>
        <begin position="1"/>
        <end position="38"/>
    </location>
</feature>
<proteinExistence type="predicted"/>
<protein>
    <submittedName>
        <fullName evidence="2">Uncharacterized protein</fullName>
    </submittedName>
</protein>
<organism evidence="2 3">
    <name type="scientific">Austropuccinia psidii MF-1</name>
    <dbReference type="NCBI Taxonomy" id="1389203"/>
    <lineage>
        <taxon>Eukaryota</taxon>
        <taxon>Fungi</taxon>
        <taxon>Dikarya</taxon>
        <taxon>Basidiomycota</taxon>
        <taxon>Pucciniomycotina</taxon>
        <taxon>Pucciniomycetes</taxon>
        <taxon>Pucciniales</taxon>
        <taxon>Sphaerophragmiaceae</taxon>
        <taxon>Austropuccinia</taxon>
    </lineage>
</organism>
<comment type="caution">
    <text evidence="2">The sequence shown here is derived from an EMBL/GenBank/DDBJ whole genome shotgun (WGS) entry which is preliminary data.</text>
</comment>
<sequence>MDRGIENEPQEEVEGDQEVETQEKEQGPSKEALSNQITPEELKSLAWYIDKEIKENKEYTTYDPKKWEKWINPNLPPLSEYDDYIKNQKHQVKNLSLSPFPNFWKIDDEPENNKRYIWKQDEKSNWYMEEVNEAENKENKRIYKPIDTNGMVYQVLVNSSEIIEGPPIHSRKNSFDIFSKNKFPRDMEIGNKS</sequence>
<evidence type="ECO:0000256" key="1">
    <source>
        <dbReference type="SAM" id="MobiDB-lite"/>
    </source>
</evidence>
<reference evidence="2" key="1">
    <citation type="submission" date="2021-03" db="EMBL/GenBank/DDBJ databases">
        <title>Draft genome sequence of rust myrtle Austropuccinia psidii MF-1, a brazilian biotype.</title>
        <authorList>
            <person name="Quecine M.C."/>
            <person name="Pachon D.M.R."/>
            <person name="Bonatelli M.L."/>
            <person name="Correr F.H."/>
            <person name="Franceschini L.M."/>
            <person name="Leite T.F."/>
            <person name="Margarido G.R.A."/>
            <person name="Almeida C.A."/>
            <person name="Ferrarezi J.A."/>
            <person name="Labate C.A."/>
        </authorList>
    </citation>
    <scope>NUCLEOTIDE SEQUENCE</scope>
    <source>
        <strain evidence="2">MF-1</strain>
    </source>
</reference>
<keyword evidence="3" id="KW-1185">Reference proteome</keyword>
<evidence type="ECO:0000313" key="2">
    <source>
        <dbReference type="EMBL" id="MBW0541701.1"/>
    </source>
</evidence>
<gene>
    <name evidence="2" type="ORF">O181_081416</name>
</gene>
<dbReference type="Proteomes" id="UP000765509">
    <property type="component" value="Unassembled WGS sequence"/>
</dbReference>
<evidence type="ECO:0000313" key="3">
    <source>
        <dbReference type="Proteomes" id="UP000765509"/>
    </source>
</evidence>
<dbReference type="AlphaFoldDB" id="A0A9Q3FQN8"/>